<dbReference type="InterPro" id="IPR011032">
    <property type="entry name" value="GroES-like_sf"/>
</dbReference>
<dbReference type="InterPro" id="IPR052585">
    <property type="entry name" value="Lipid_raft_assoc_Zn_ADH"/>
</dbReference>
<dbReference type="OrthoDB" id="3509362at2759"/>
<dbReference type="PANTHER" id="PTHR43482:SF1">
    <property type="entry name" value="PROTEIN AST1-RELATED"/>
    <property type="match status" value="1"/>
</dbReference>
<dbReference type="HOGENOM" id="CLU_1205125_0_0_1"/>
<organism evidence="1 2">
    <name type="scientific">Penicillium rubens (strain ATCC 28089 / DSM 1075 / NRRL 1951 / Wisconsin 54-1255)</name>
    <name type="common">Penicillium chrysogenum</name>
    <dbReference type="NCBI Taxonomy" id="500485"/>
    <lineage>
        <taxon>Eukaryota</taxon>
        <taxon>Fungi</taxon>
        <taxon>Dikarya</taxon>
        <taxon>Ascomycota</taxon>
        <taxon>Pezizomycotina</taxon>
        <taxon>Eurotiomycetes</taxon>
        <taxon>Eurotiomycetidae</taxon>
        <taxon>Eurotiales</taxon>
        <taxon>Aspergillaceae</taxon>
        <taxon>Penicillium</taxon>
        <taxon>Penicillium chrysogenum species complex</taxon>
    </lineage>
</organism>
<dbReference type="Gene3D" id="3.40.50.720">
    <property type="entry name" value="NAD(P)-binding Rossmann-like Domain"/>
    <property type="match status" value="1"/>
</dbReference>
<name>B6HD29_PENRW</name>
<accession>B6HD29</accession>
<keyword evidence="2" id="KW-1185">Reference proteome</keyword>
<dbReference type="Gene3D" id="3.90.180.10">
    <property type="entry name" value="Medium-chain alcohol dehydrogenases, catalytic domain"/>
    <property type="match status" value="1"/>
</dbReference>
<evidence type="ECO:0000313" key="1">
    <source>
        <dbReference type="EMBL" id="CAP79454.1"/>
    </source>
</evidence>
<reference evidence="1 2" key="1">
    <citation type="journal article" date="2008" name="Nat. Biotechnol.">
        <title>Genome sequencing and analysis of the filamentous fungus Penicillium chrysogenum.</title>
        <authorList>
            <person name="van den Berg M.A."/>
            <person name="Albang R."/>
            <person name="Albermann K."/>
            <person name="Badger J.H."/>
            <person name="Daran J.-M."/>
            <person name="Driessen A.J.M."/>
            <person name="Garcia-Estrada C."/>
            <person name="Fedorova N.D."/>
            <person name="Harris D.M."/>
            <person name="Heijne W.H.M."/>
            <person name="Joardar V.S."/>
            <person name="Kiel J.A.K.W."/>
            <person name="Kovalchuk A."/>
            <person name="Martin J.F."/>
            <person name="Nierman W.C."/>
            <person name="Nijland J.G."/>
            <person name="Pronk J.T."/>
            <person name="Roubos J.A."/>
            <person name="van der Klei I.J."/>
            <person name="van Peij N.N.M.E."/>
            <person name="Veenhuis M."/>
            <person name="von Doehren H."/>
            <person name="Wagner C."/>
            <person name="Wortman J.R."/>
            <person name="Bovenberg R.A.L."/>
        </authorList>
    </citation>
    <scope>NUCLEOTIDE SEQUENCE [LARGE SCALE GENOMIC DNA]</scope>
    <source>
        <strain evidence="2">ATCC 28089 / DSM 1075 / NRRL 1951 / Wisconsin 54-1255</strain>
    </source>
</reference>
<dbReference type="SUPFAM" id="SSF50129">
    <property type="entry name" value="GroES-like"/>
    <property type="match status" value="1"/>
</dbReference>
<dbReference type="VEuPathDB" id="FungiDB:PCH_Pc19g00380"/>
<protein>
    <submittedName>
        <fullName evidence="1">Pc19g00380 protein</fullName>
    </submittedName>
</protein>
<dbReference type="eggNOG" id="ENOG502T05M">
    <property type="taxonomic scope" value="Eukaryota"/>
</dbReference>
<dbReference type="AlphaFoldDB" id="B6HD29"/>
<proteinExistence type="predicted"/>
<gene>
    <name evidence="1" type="ORF">Pc19g00380</name>
    <name evidence="1" type="ORF">PCH_Pc19g00380</name>
</gene>
<sequence>MHGHRDIQPQVQLTVAAIWNDIPSRRPLVDRISARSGCECGLRRIECFQEGSHANGHAAIPPTEDHTIPGGLKFKIGDVVLGMLSYTRDGGAADYALATEDEVALKPMNISAADAASVVTPALVAWQALFRYCGTGVPARSSEIPTNSEPMRVLVNNVDDNNIGRIAIQLLGAKNACLPFARSWICAVCGRQESEALMDESGVDEVLRENSTYIDYRSFKEAHVTSLAFY</sequence>
<dbReference type="EMBL" id="AM920434">
    <property type="protein sequence ID" value="CAP79454.1"/>
    <property type="molecule type" value="Genomic_DNA"/>
</dbReference>
<evidence type="ECO:0000313" key="2">
    <source>
        <dbReference type="Proteomes" id="UP000000724"/>
    </source>
</evidence>
<dbReference type="BioCyc" id="PCHR:PC19G00380-MONOMER"/>
<dbReference type="Proteomes" id="UP000000724">
    <property type="component" value="Contig Pc00c19"/>
</dbReference>
<dbReference type="PANTHER" id="PTHR43482">
    <property type="entry name" value="PROTEIN AST1-RELATED"/>
    <property type="match status" value="1"/>
</dbReference>